<dbReference type="OrthoDB" id="344729at2"/>
<evidence type="ECO:0000256" key="1">
    <source>
        <dbReference type="SAM" id="SignalP"/>
    </source>
</evidence>
<dbReference type="PATRIC" id="fig|1237149.3.peg.4011"/>
<feature type="signal peptide" evidence="1">
    <location>
        <begin position="1"/>
        <end position="18"/>
    </location>
</feature>
<dbReference type="AlphaFoldDB" id="L8JP46"/>
<gene>
    <name evidence="2" type="ORF">C900_04496</name>
</gene>
<dbReference type="eggNOG" id="COG3350">
    <property type="taxonomic scope" value="Bacteria"/>
</dbReference>
<evidence type="ECO:0000313" key="2">
    <source>
        <dbReference type="EMBL" id="ELR69973.1"/>
    </source>
</evidence>
<name>L8JP46_9BACT</name>
<evidence type="ECO:0000313" key="3">
    <source>
        <dbReference type="Proteomes" id="UP000011135"/>
    </source>
</evidence>
<sequence>MRIILFSVLLIAAGSAFSQSSAKRNKTFNLTKGIAIEGYDPVSYFSGKPRQGDEKLSYTHKGVTYLFSNAANRQKFISSPDGYEPQYGGWCAYAIGESGKKIKIDPLTYKIADGKLYLFYNFNGYNTLENWNKNEKPLKTAADKNWQSIVE</sequence>
<dbReference type="STRING" id="1237149.C900_04496"/>
<protein>
    <submittedName>
        <fullName evidence="2">YHS domain protein</fullName>
    </submittedName>
</protein>
<keyword evidence="1" id="KW-0732">Signal</keyword>
<dbReference type="NCBIfam" id="NF041384">
    <property type="entry name" value="YHS_seleno_dom"/>
    <property type="match status" value="1"/>
</dbReference>
<accession>L8JP46</accession>
<dbReference type="RefSeq" id="WP_009581678.1">
    <property type="nucleotide sequence ID" value="NZ_AMZN01000064.1"/>
</dbReference>
<feature type="chain" id="PRO_5003993346" evidence="1">
    <location>
        <begin position="19"/>
        <end position="151"/>
    </location>
</feature>
<organism evidence="2 3">
    <name type="scientific">Fulvivirga imtechensis AK7</name>
    <dbReference type="NCBI Taxonomy" id="1237149"/>
    <lineage>
        <taxon>Bacteria</taxon>
        <taxon>Pseudomonadati</taxon>
        <taxon>Bacteroidota</taxon>
        <taxon>Cytophagia</taxon>
        <taxon>Cytophagales</taxon>
        <taxon>Fulvivirgaceae</taxon>
        <taxon>Fulvivirga</taxon>
    </lineage>
</organism>
<proteinExistence type="predicted"/>
<comment type="caution">
    <text evidence="2">The sequence shown here is derived from an EMBL/GenBank/DDBJ whole genome shotgun (WGS) entry which is preliminary data.</text>
</comment>
<keyword evidence="3" id="KW-1185">Reference proteome</keyword>
<dbReference type="Proteomes" id="UP000011135">
    <property type="component" value="Unassembled WGS sequence"/>
</dbReference>
<reference evidence="2 3" key="1">
    <citation type="submission" date="2012-12" db="EMBL/GenBank/DDBJ databases">
        <title>Genome assembly of Fulvivirga imtechensis AK7.</title>
        <authorList>
            <person name="Nupur N."/>
            <person name="Khatri I."/>
            <person name="Kumar R."/>
            <person name="Subramanian S."/>
            <person name="Pinnaka A."/>
        </authorList>
    </citation>
    <scope>NUCLEOTIDE SEQUENCE [LARGE SCALE GENOMIC DNA]</scope>
    <source>
        <strain evidence="2 3">AK7</strain>
    </source>
</reference>
<dbReference type="EMBL" id="AMZN01000064">
    <property type="protein sequence ID" value="ELR69973.1"/>
    <property type="molecule type" value="Genomic_DNA"/>
</dbReference>